<dbReference type="RefSeq" id="WP_101269898.1">
    <property type="nucleotide sequence ID" value="NZ_NWTK01000015.1"/>
</dbReference>
<proteinExistence type="predicted"/>
<organism evidence="1 2">
    <name type="scientific">Thalassospira marina</name>
    <dbReference type="NCBI Taxonomy" id="2048283"/>
    <lineage>
        <taxon>Bacteria</taxon>
        <taxon>Pseudomonadati</taxon>
        <taxon>Pseudomonadota</taxon>
        <taxon>Alphaproteobacteria</taxon>
        <taxon>Rhodospirillales</taxon>
        <taxon>Thalassospiraceae</taxon>
        <taxon>Thalassospira</taxon>
    </lineage>
</organism>
<dbReference type="Proteomes" id="UP000233597">
    <property type="component" value="Unassembled WGS sequence"/>
</dbReference>
<dbReference type="GO" id="GO:0019068">
    <property type="term" value="P:virion assembly"/>
    <property type="evidence" value="ECO:0007669"/>
    <property type="project" value="InterPro"/>
</dbReference>
<comment type="caution">
    <text evidence="1">The sequence shown here is derived from an EMBL/GenBank/DDBJ whole genome shotgun (WGS) entry which is preliminary data.</text>
</comment>
<name>A0A2N3KJM0_9PROT</name>
<protein>
    <submittedName>
        <fullName evidence="1">Phage portal protein</fullName>
    </submittedName>
</protein>
<evidence type="ECO:0000313" key="2">
    <source>
        <dbReference type="Proteomes" id="UP000233597"/>
    </source>
</evidence>
<dbReference type="NCBIfam" id="TIGR01539">
    <property type="entry name" value="portal_lambda"/>
    <property type="match status" value="1"/>
</dbReference>
<dbReference type="GO" id="GO:0005198">
    <property type="term" value="F:structural molecule activity"/>
    <property type="evidence" value="ECO:0007669"/>
    <property type="project" value="InterPro"/>
</dbReference>
<gene>
    <name evidence="1" type="ORF">COO20_20280</name>
</gene>
<evidence type="ECO:0000313" key="1">
    <source>
        <dbReference type="EMBL" id="PKR50777.1"/>
    </source>
</evidence>
<dbReference type="InterPro" id="IPR006429">
    <property type="entry name" value="Phage_lambda_portal"/>
</dbReference>
<dbReference type="EMBL" id="NWTK01000015">
    <property type="protein sequence ID" value="PKR50777.1"/>
    <property type="molecule type" value="Genomic_DNA"/>
</dbReference>
<dbReference type="Pfam" id="PF05136">
    <property type="entry name" value="Phage_portal_2"/>
    <property type="match status" value="1"/>
</dbReference>
<dbReference type="OrthoDB" id="9770450at2"/>
<accession>A0A2N3KJM0</accession>
<reference evidence="1 2" key="1">
    <citation type="submission" date="2017-09" db="EMBL/GenBank/DDBJ databases">
        <title>Biodiversity and function of Thalassospira species in the particle-attached aromatic-hydrocarbon-degrading consortia from the surface seawater of the South China Sea.</title>
        <authorList>
            <person name="Dong C."/>
            <person name="Liu R."/>
            <person name="Shao Z."/>
        </authorList>
    </citation>
    <scope>NUCLEOTIDE SEQUENCE [LARGE SCALE GENOMIC DNA]</scope>
    <source>
        <strain evidence="1 2">CSC1P2</strain>
    </source>
</reference>
<dbReference type="AlphaFoldDB" id="A0A2N3KJM0"/>
<sequence>MSNPVTILGADGLPMKKAATSFSGPRYGGGSIGGTLAGWSPRLRAADDRISSGRDRMVARVRDLVDRNGWLSGAVQRQVDEAIGANFRFNWNPDLKALGLDRDWAKEWIAKTENAFHNYANDPRRPLDAGNRLSLAGLLGLAFRHRMSEGDAVALAHWLPRRPVEYSTAIQIVDPDRLSNPFGQFNNETMRNGIEINGFGAPVAYHFRSRHPNDPWAIQNQNWVRVNARTKWGRSRVLHFYEMEQAGQTRGRGLLGPAIEKLKVADDYERSEQEAALINAIFAAFIESPFDKTIMDEVTEDEDAISRYQQERAAFADRNPILFGGSKVHRLFAGESFNFNHGNRDNAAFQVFISNALRHAATALGQSYEEFANDWSGTNYSSARAAMLKSWKFLTTRRGHFANGFATPIWALWLEEHLNLGKVDIPAGVPSFWENPAAWCRGNWIGPGRGWVDPVKEANASEIRVEANLSTLQTEAAEQGADYREILDQKARERDEFEERGFAYPGDSRTQVTYTETPEGDTVSAHVSKLQDIGRRAMMRRK</sequence>